<dbReference type="EMBL" id="BAABFX010000022">
    <property type="protein sequence ID" value="GAA4393419.1"/>
    <property type="molecule type" value="Genomic_DNA"/>
</dbReference>
<dbReference type="RefSeq" id="WP_159902737.1">
    <property type="nucleotide sequence ID" value="NZ_BAABFX010000022.1"/>
</dbReference>
<dbReference type="Gene3D" id="2.60.120.10">
    <property type="entry name" value="Jelly Rolls"/>
    <property type="match status" value="1"/>
</dbReference>
<organism evidence="1 2">
    <name type="scientific">Ornithinibacter aureus</name>
    <dbReference type="NCBI Taxonomy" id="622664"/>
    <lineage>
        <taxon>Bacteria</taxon>
        <taxon>Bacillati</taxon>
        <taxon>Actinomycetota</taxon>
        <taxon>Actinomycetes</taxon>
        <taxon>Micrococcales</taxon>
        <taxon>Intrasporangiaceae</taxon>
        <taxon>Ornithinibacter</taxon>
    </lineage>
</organism>
<dbReference type="InterPro" id="IPR011051">
    <property type="entry name" value="RmlC_Cupin_sf"/>
</dbReference>
<dbReference type="SUPFAM" id="SSF51182">
    <property type="entry name" value="RmlC-like cupins"/>
    <property type="match status" value="1"/>
</dbReference>
<keyword evidence="2" id="KW-1185">Reference proteome</keyword>
<dbReference type="PANTHER" id="PTHR37694">
    <property type="entry name" value="SLR8022 PROTEIN"/>
    <property type="match status" value="1"/>
</dbReference>
<protein>
    <submittedName>
        <fullName evidence="1">Cupin domain-containing protein</fullName>
    </submittedName>
</protein>
<comment type="caution">
    <text evidence="1">The sequence shown here is derived from an EMBL/GenBank/DDBJ whole genome shotgun (WGS) entry which is preliminary data.</text>
</comment>
<reference evidence="2" key="1">
    <citation type="journal article" date="2019" name="Int. J. Syst. Evol. Microbiol.">
        <title>The Global Catalogue of Microorganisms (GCM) 10K type strain sequencing project: providing services to taxonomists for standard genome sequencing and annotation.</title>
        <authorList>
            <consortium name="The Broad Institute Genomics Platform"/>
            <consortium name="The Broad Institute Genome Sequencing Center for Infectious Disease"/>
            <person name="Wu L."/>
            <person name="Ma J."/>
        </authorList>
    </citation>
    <scope>NUCLEOTIDE SEQUENCE [LARGE SCALE GENOMIC DNA]</scope>
    <source>
        <strain evidence="2">JCM 17738</strain>
    </source>
</reference>
<gene>
    <name evidence="1" type="ORF">GCM10023153_13370</name>
</gene>
<proteinExistence type="predicted"/>
<accession>A0ABP8JN72</accession>
<name>A0ABP8JN72_9MICO</name>
<dbReference type="PANTHER" id="PTHR37694:SF1">
    <property type="entry name" value="SLR8022 PROTEIN"/>
    <property type="match status" value="1"/>
</dbReference>
<evidence type="ECO:0000313" key="2">
    <source>
        <dbReference type="Proteomes" id="UP001500390"/>
    </source>
</evidence>
<sequence length="109" mass="11689">MDSISLTDLADELLHSAREGSSGRAARTIHGGHDRVLRETVIAILAEHGLAEHESPGEATLQVLRGRVRLDSEPDSWEGSAGDHTIIPGRRHALTALEDCAVLLTVVKP</sequence>
<dbReference type="Proteomes" id="UP001500390">
    <property type="component" value="Unassembled WGS sequence"/>
</dbReference>
<dbReference type="InterPro" id="IPR014710">
    <property type="entry name" value="RmlC-like_jellyroll"/>
</dbReference>
<evidence type="ECO:0000313" key="1">
    <source>
        <dbReference type="EMBL" id="GAA4393419.1"/>
    </source>
</evidence>
<dbReference type="CDD" id="cd02230">
    <property type="entry name" value="cupin_HP0902-like"/>
    <property type="match status" value="1"/>
</dbReference>